<accession>A0ABN4YNM2</accession>
<evidence type="ECO:0000313" key="1">
    <source>
        <dbReference type="EMBL" id="ARD24142.1"/>
    </source>
</evidence>
<dbReference type="RefSeq" id="WP_080917112.1">
    <property type="nucleotide sequence ID" value="NZ_CP020472.1"/>
</dbReference>
<keyword evidence="2" id="KW-1185">Reference proteome</keyword>
<sequence>MSMMFVPTLEFLGKLYCDRDFVYLAGAEHAAVINDKVNYKIFKYDIGVYYVRNINGGVSTYFGSEYDDYHSCYQLTCDEKVVEVPELVQLVSEGIDSFNFKNYFINVLTNDDYETHWEVINKAGGEQITFNYDGYAVHQNGRVFVREYDAVIGLEEDLTVRWRVECDNSQATGFRRSRFFADSYLIYVSFREEPSSKKPWPGDTVNVVCLDTGNIIWSYTFDNPVMSVMHHNNSIVVGTDVHGFILDAATGDMTLQFASPYNIMDMKPVYIDGDYQGQIRSESRLWTDGHYLYFTGSSGNQLHIYTMDGCLFSGPHQIPQGYRFEAKKQCFYLNGKSYIPVSTDDQAFNLVDFGVVIIDPLSLTPETSITLEAGPERALVHQVHDKKTESYQLKMTVDEAAGNARDDLIRYAEIEVKRIAARFGDQRWTNKEKNKKFNGQIQLTITGSAVMKQTCQKMLDILVERVHLWAKESDIDAGNRKESIKVTWEWLTK</sequence>
<dbReference type="InterPro" id="IPR011047">
    <property type="entry name" value="Quinoprotein_ADH-like_sf"/>
</dbReference>
<reference evidence="1 2" key="1">
    <citation type="submission" date="2017-03" db="EMBL/GenBank/DDBJ databases">
        <title>Genome sequencing of Shewanella japonica KCTC 22435.</title>
        <authorList>
            <person name="Kim K.M."/>
        </authorList>
    </citation>
    <scope>NUCLEOTIDE SEQUENCE [LARGE SCALE GENOMIC DNA]</scope>
    <source>
        <strain evidence="1 2">KCTC 22435</strain>
    </source>
</reference>
<gene>
    <name evidence="1" type="ORF">SJ2017_3913</name>
</gene>
<protein>
    <submittedName>
        <fullName evidence="1">Uncharacterized protein</fullName>
    </submittedName>
</protein>
<proteinExistence type="predicted"/>
<dbReference type="InterPro" id="IPR015943">
    <property type="entry name" value="WD40/YVTN_repeat-like_dom_sf"/>
</dbReference>
<dbReference type="Gene3D" id="2.130.10.10">
    <property type="entry name" value="YVTN repeat-like/Quinoprotein amine dehydrogenase"/>
    <property type="match status" value="1"/>
</dbReference>
<dbReference type="EMBL" id="CP020472">
    <property type="protein sequence ID" value="ARD24142.1"/>
    <property type="molecule type" value="Genomic_DNA"/>
</dbReference>
<dbReference type="SUPFAM" id="SSF50998">
    <property type="entry name" value="Quinoprotein alcohol dehydrogenase-like"/>
    <property type="match status" value="1"/>
</dbReference>
<evidence type="ECO:0000313" key="2">
    <source>
        <dbReference type="Proteomes" id="UP000191820"/>
    </source>
</evidence>
<name>A0ABN4YNM2_9GAMM</name>
<dbReference type="Proteomes" id="UP000191820">
    <property type="component" value="Chromosome"/>
</dbReference>
<organism evidence="1 2">
    <name type="scientific">Shewanella japonica</name>
    <dbReference type="NCBI Taxonomy" id="93973"/>
    <lineage>
        <taxon>Bacteria</taxon>
        <taxon>Pseudomonadati</taxon>
        <taxon>Pseudomonadota</taxon>
        <taxon>Gammaproteobacteria</taxon>
        <taxon>Alteromonadales</taxon>
        <taxon>Shewanellaceae</taxon>
        <taxon>Shewanella</taxon>
    </lineage>
</organism>